<feature type="binding site" evidence="10">
    <location>
        <begin position="259"/>
        <end position="266"/>
    </location>
    <ligand>
        <name>FAD</name>
        <dbReference type="ChEBI" id="CHEBI:57692"/>
    </ligand>
</feature>
<dbReference type="PIRSF" id="PIRSF000089">
    <property type="entry name" value="Electra_flavoP_a"/>
    <property type="match status" value="1"/>
</dbReference>
<evidence type="ECO:0000256" key="4">
    <source>
        <dbReference type="ARBA" id="ARBA00022630"/>
    </source>
</evidence>
<dbReference type="InterPro" id="IPR018206">
    <property type="entry name" value="ETF_asu_C_CS"/>
</dbReference>
<organism evidence="12 13">
    <name type="scientific">Rubrivivax rivuli</name>
    <dbReference type="NCBI Taxonomy" id="1862385"/>
    <lineage>
        <taxon>Bacteria</taxon>
        <taxon>Pseudomonadati</taxon>
        <taxon>Pseudomonadota</taxon>
        <taxon>Betaproteobacteria</taxon>
        <taxon>Burkholderiales</taxon>
        <taxon>Sphaerotilaceae</taxon>
        <taxon>Rubrivivax</taxon>
    </lineage>
</organism>
<evidence type="ECO:0000256" key="1">
    <source>
        <dbReference type="ARBA" id="ARBA00005817"/>
    </source>
</evidence>
<evidence type="ECO:0000256" key="9">
    <source>
        <dbReference type="ARBA" id="ARBA00079299"/>
    </source>
</evidence>
<gene>
    <name evidence="12" type="ORF">EOE66_15090</name>
</gene>
<evidence type="ECO:0000313" key="13">
    <source>
        <dbReference type="Proteomes" id="UP000285575"/>
    </source>
</evidence>
<dbReference type="InterPro" id="IPR014731">
    <property type="entry name" value="ETF_asu_C"/>
</dbReference>
<keyword evidence="4" id="KW-0285">Flavoprotein</keyword>
<evidence type="ECO:0000256" key="5">
    <source>
        <dbReference type="ARBA" id="ARBA00022827"/>
    </source>
</evidence>
<comment type="subunit">
    <text evidence="2">Heterodimer of an alpha and a beta subunit.</text>
</comment>
<keyword evidence="13" id="KW-1185">Reference proteome</keyword>
<dbReference type="PROSITE" id="PS00696">
    <property type="entry name" value="ETF_ALPHA"/>
    <property type="match status" value="1"/>
</dbReference>
<keyword evidence="6" id="KW-0249">Electron transport</keyword>
<dbReference type="SUPFAM" id="SSF52402">
    <property type="entry name" value="Adenine nucleotide alpha hydrolases-like"/>
    <property type="match status" value="1"/>
</dbReference>
<dbReference type="GO" id="GO:0009055">
    <property type="term" value="F:electron transfer activity"/>
    <property type="evidence" value="ECO:0007669"/>
    <property type="project" value="InterPro"/>
</dbReference>
<dbReference type="GO" id="GO:0050660">
    <property type="term" value="F:flavin adenine dinucleotide binding"/>
    <property type="evidence" value="ECO:0007669"/>
    <property type="project" value="InterPro"/>
</dbReference>
<feature type="binding site" evidence="10">
    <location>
        <position position="280"/>
    </location>
    <ligand>
        <name>FAD</name>
        <dbReference type="ChEBI" id="CHEBI:57692"/>
    </ligand>
</feature>
<dbReference type="FunFam" id="3.40.50.620:FF:000041">
    <property type="entry name" value="Electron transfer flavoprotein alpha subunit"/>
    <property type="match status" value="1"/>
</dbReference>
<evidence type="ECO:0000256" key="3">
    <source>
        <dbReference type="ARBA" id="ARBA00022448"/>
    </source>
</evidence>
<dbReference type="SUPFAM" id="SSF52467">
    <property type="entry name" value="DHS-like NAD/FAD-binding domain"/>
    <property type="match status" value="1"/>
</dbReference>
<feature type="binding site" evidence="10">
    <location>
        <position position="202"/>
    </location>
    <ligand>
        <name>FAD</name>
        <dbReference type="ChEBI" id="CHEBI:57692"/>
    </ligand>
</feature>
<feature type="binding site" evidence="10">
    <location>
        <begin position="242"/>
        <end position="246"/>
    </location>
    <ligand>
        <name>FAD</name>
        <dbReference type="ChEBI" id="CHEBI:57692"/>
    </ligand>
</feature>
<feature type="binding site" evidence="10">
    <location>
        <begin position="228"/>
        <end position="229"/>
    </location>
    <ligand>
        <name>FAD</name>
        <dbReference type="ChEBI" id="CHEBI:57692"/>
    </ligand>
</feature>
<reference evidence="12 13" key="1">
    <citation type="submission" date="2019-01" db="EMBL/GenBank/DDBJ databases">
        <authorList>
            <person name="Chen W.-M."/>
        </authorList>
    </citation>
    <scope>NUCLEOTIDE SEQUENCE [LARGE SCALE GENOMIC DNA]</scope>
    <source>
        <strain evidence="12 13">KYPY4</strain>
    </source>
</reference>
<dbReference type="InterPro" id="IPR014729">
    <property type="entry name" value="Rossmann-like_a/b/a_fold"/>
</dbReference>
<dbReference type="Pfam" id="PF01012">
    <property type="entry name" value="ETF"/>
    <property type="match status" value="1"/>
</dbReference>
<dbReference type="PANTHER" id="PTHR43153:SF1">
    <property type="entry name" value="ELECTRON TRANSFER FLAVOPROTEIN SUBUNIT ALPHA, MITOCHONDRIAL"/>
    <property type="match status" value="1"/>
</dbReference>
<evidence type="ECO:0000256" key="7">
    <source>
        <dbReference type="ARBA" id="ARBA00025649"/>
    </source>
</evidence>
<accession>A0A437RFF3</accession>
<evidence type="ECO:0000256" key="2">
    <source>
        <dbReference type="ARBA" id="ARBA00011355"/>
    </source>
</evidence>
<dbReference type="CDD" id="cd01715">
    <property type="entry name" value="ETF_alpha"/>
    <property type="match status" value="1"/>
</dbReference>
<dbReference type="Proteomes" id="UP000285575">
    <property type="component" value="Unassembled WGS sequence"/>
</dbReference>
<dbReference type="InterPro" id="IPR029035">
    <property type="entry name" value="DHS-like_NAD/FAD-binding_dom"/>
</dbReference>
<dbReference type="RefSeq" id="WP_128229534.1">
    <property type="nucleotide sequence ID" value="NZ_SACR01000004.1"/>
</dbReference>
<proteinExistence type="inferred from homology"/>
<feature type="domain" description="Electron transfer flavoprotein alpha/beta-subunit N-terminal" evidence="11">
    <location>
        <begin position="3"/>
        <end position="182"/>
    </location>
</feature>
<comment type="cofactor">
    <cofactor evidence="10">
        <name>FAD</name>
        <dbReference type="ChEBI" id="CHEBI:57692"/>
    </cofactor>
    <text evidence="10">Binds 1 FAD per dimer.</text>
</comment>
<dbReference type="AlphaFoldDB" id="A0A437RFF3"/>
<name>A0A437RFF3_9BURK</name>
<evidence type="ECO:0000313" key="12">
    <source>
        <dbReference type="EMBL" id="RVU45444.1"/>
    </source>
</evidence>
<dbReference type="FunFam" id="3.40.50.1220:FF:000001">
    <property type="entry name" value="Electron transfer flavoprotein, alpha subunit"/>
    <property type="match status" value="1"/>
</dbReference>
<dbReference type="EMBL" id="SACR01000004">
    <property type="protein sequence ID" value="RVU45444.1"/>
    <property type="molecule type" value="Genomic_DNA"/>
</dbReference>
<comment type="similarity">
    <text evidence="1">Belongs to the ETF alpha-subunit/FixB family.</text>
</comment>
<comment type="function">
    <text evidence="7">The electron transfer flavoprotein serves as a specific electron acceptor for other dehydrogenases. It transfers the electrons to the main respiratory chain via ETF-ubiquinone oxidoreductase (ETF dehydrogenase).</text>
</comment>
<dbReference type="InterPro" id="IPR001308">
    <property type="entry name" value="ETF_a/FixB"/>
</dbReference>
<comment type="caution">
    <text evidence="12">The sequence shown here is derived from an EMBL/GenBank/DDBJ whole genome shotgun (WGS) entry which is preliminary data.</text>
</comment>
<dbReference type="SMART" id="SM00893">
    <property type="entry name" value="ETF"/>
    <property type="match status" value="1"/>
</dbReference>
<dbReference type="Pfam" id="PF00766">
    <property type="entry name" value="ETF_alpha"/>
    <property type="match status" value="1"/>
</dbReference>
<evidence type="ECO:0000259" key="11">
    <source>
        <dbReference type="SMART" id="SM00893"/>
    </source>
</evidence>
<dbReference type="Gene3D" id="3.40.50.1220">
    <property type="entry name" value="TPP-binding domain"/>
    <property type="match status" value="1"/>
</dbReference>
<dbReference type="InterPro" id="IPR014730">
    <property type="entry name" value="ETF_a/b_N"/>
</dbReference>
<evidence type="ECO:0000256" key="10">
    <source>
        <dbReference type="PIRSR" id="PIRSR000089-1"/>
    </source>
</evidence>
<evidence type="ECO:0000256" key="8">
    <source>
        <dbReference type="ARBA" id="ARBA00068674"/>
    </source>
</evidence>
<dbReference type="Gene3D" id="3.40.50.620">
    <property type="entry name" value="HUPs"/>
    <property type="match status" value="1"/>
</dbReference>
<dbReference type="PANTHER" id="PTHR43153">
    <property type="entry name" value="ELECTRON TRANSFER FLAVOPROTEIN ALPHA"/>
    <property type="match status" value="1"/>
</dbReference>
<keyword evidence="5 10" id="KW-0274">FAD</keyword>
<dbReference type="OrthoDB" id="9770286at2"/>
<sequence length="310" mass="30942">MSVLVFAEHDNASLKGATLNTITAALACGGDVHVLVAGHNAGAAAAAAAQVAGVAKVLHADAAGLDHALAESNAAQVLAIAKGYSHILFPATAAGKNVAPRVAALLDVGQISDATKVVSADTFERPIYAGNAIATVQSADAIKVITVRTTAFDPAAATGGSAAVESLAAVAEGGTSTYIGSEIAKSDRPELTAAKIIVSGGRALGSSEKFNEVLTPLADKLGAALGASRAAVDAGYAPNDWQVGQTGKIVAPQLYVAVGISGAIQHLAGMKDSKVIVAINKDAEAPIFSVADYGLEADLFSAVPELIEKL</sequence>
<keyword evidence="3" id="KW-0813">Transport</keyword>
<protein>
    <recommendedName>
        <fullName evidence="8">Electron transfer flavoprotein subunit alpha</fullName>
    </recommendedName>
    <alternativeName>
        <fullName evidence="9">Electron transfer flavoprotein large subunit</fullName>
    </alternativeName>
</protein>
<dbReference type="InterPro" id="IPR033947">
    <property type="entry name" value="ETF_alpha_N"/>
</dbReference>
<dbReference type="GO" id="GO:0033539">
    <property type="term" value="P:fatty acid beta-oxidation using acyl-CoA dehydrogenase"/>
    <property type="evidence" value="ECO:0007669"/>
    <property type="project" value="TreeGrafter"/>
</dbReference>
<evidence type="ECO:0000256" key="6">
    <source>
        <dbReference type="ARBA" id="ARBA00022982"/>
    </source>
</evidence>